<protein>
    <submittedName>
        <fullName evidence="1">Uncharacterized protein</fullName>
    </submittedName>
</protein>
<proteinExistence type="predicted"/>
<comment type="caution">
    <text evidence="1">The sequence shown here is derived from an EMBL/GenBank/DDBJ whole genome shotgun (WGS) entry which is preliminary data.</text>
</comment>
<accession>A0A0N8RKF9</accession>
<dbReference type="EMBL" id="RBPT01000447">
    <property type="protein sequence ID" value="RMO38067.1"/>
    <property type="molecule type" value="Genomic_DNA"/>
</dbReference>
<sequence length="43" mass="4820">MLLEPPLDRVCSIQMACLVLDSDLKIFQCVMAQLMSVMAQCKC</sequence>
<reference evidence="1 2" key="1">
    <citation type="submission" date="2018-08" db="EMBL/GenBank/DDBJ databases">
        <title>Recombination of ecologically and evolutionarily significant loci maintains genetic cohesion in the Pseudomonas syringae species complex.</title>
        <authorList>
            <person name="Dillon M."/>
            <person name="Thakur S."/>
            <person name="Almeida R.N.D."/>
            <person name="Weir B.S."/>
            <person name="Guttman D.S."/>
        </authorList>
    </citation>
    <scope>NUCLEOTIDE SEQUENCE [LARGE SCALE GENOMIC DNA]</scope>
    <source>
        <strain evidence="1 2">ICMP 867</strain>
    </source>
</reference>
<gene>
    <name evidence="1" type="ORF">ALQ41_200206</name>
</gene>
<evidence type="ECO:0000313" key="1">
    <source>
        <dbReference type="EMBL" id="RMO38067.1"/>
    </source>
</evidence>
<organism evidence="1 2">
    <name type="scientific">Pseudomonas savastanoi pv. glycinea</name>
    <name type="common">Pseudomonas syringae pv. glycinea</name>
    <dbReference type="NCBI Taxonomy" id="318"/>
    <lineage>
        <taxon>Bacteria</taxon>
        <taxon>Pseudomonadati</taxon>
        <taxon>Pseudomonadota</taxon>
        <taxon>Gammaproteobacteria</taxon>
        <taxon>Pseudomonadales</taxon>
        <taxon>Pseudomonadaceae</taxon>
        <taxon>Pseudomonas</taxon>
    </lineage>
</organism>
<dbReference type="Proteomes" id="UP000280599">
    <property type="component" value="Unassembled WGS sequence"/>
</dbReference>
<name>A0A0N8RKF9_PSESG</name>
<dbReference type="AlphaFoldDB" id="A0A0N8RKF9"/>
<evidence type="ECO:0000313" key="2">
    <source>
        <dbReference type="Proteomes" id="UP000280599"/>
    </source>
</evidence>